<dbReference type="InterPro" id="IPR050715">
    <property type="entry name" value="LRR-SigEffector_domain"/>
</dbReference>
<dbReference type="SUPFAM" id="SSF52047">
    <property type="entry name" value="RNI-like"/>
    <property type="match status" value="1"/>
</dbReference>
<keyword evidence="8" id="KW-1185">Reference proteome</keyword>
<name>A0AA39RU43_ACESA</name>
<reference evidence="7" key="2">
    <citation type="submission" date="2023-06" db="EMBL/GenBank/DDBJ databases">
        <authorList>
            <person name="Swenson N.G."/>
            <person name="Wegrzyn J.L."/>
            <person name="Mcevoy S.L."/>
        </authorList>
    </citation>
    <scope>NUCLEOTIDE SEQUENCE</scope>
    <source>
        <strain evidence="7">NS2018</strain>
        <tissue evidence="7">Leaf</tissue>
    </source>
</reference>
<evidence type="ECO:0000313" key="8">
    <source>
        <dbReference type="Proteomes" id="UP001168877"/>
    </source>
</evidence>
<dbReference type="InterPro" id="IPR045344">
    <property type="entry name" value="C-JID"/>
</dbReference>
<evidence type="ECO:0000256" key="1">
    <source>
        <dbReference type="ARBA" id="ARBA00022614"/>
    </source>
</evidence>
<dbReference type="InterPro" id="IPR003591">
    <property type="entry name" value="Leu-rich_rpt_typical-subtyp"/>
</dbReference>
<dbReference type="PROSITE" id="PS51450">
    <property type="entry name" value="LRR"/>
    <property type="match status" value="1"/>
</dbReference>
<dbReference type="Gene3D" id="3.80.10.10">
    <property type="entry name" value="Ribonuclease Inhibitor"/>
    <property type="match status" value="2"/>
</dbReference>
<feature type="compositionally biased region" description="Basic and acidic residues" evidence="4">
    <location>
        <begin position="599"/>
        <end position="617"/>
    </location>
</feature>
<dbReference type="InterPro" id="IPR032675">
    <property type="entry name" value="LRR_dom_sf"/>
</dbReference>
<proteinExistence type="predicted"/>
<dbReference type="PANTHER" id="PTHR45752">
    <property type="entry name" value="LEUCINE-RICH REPEAT-CONTAINING"/>
    <property type="match status" value="1"/>
</dbReference>
<dbReference type="Proteomes" id="UP001168877">
    <property type="component" value="Unassembled WGS sequence"/>
</dbReference>
<accession>A0AA39RU43</accession>
<evidence type="ECO:0000256" key="2">
    <source>
        <dbReference type="ARBA" id="ARBA00022737"/>
    </source>
</evidence>
<gene>
    <name evidence="7" type="ORF">LWI29_000107</name>
</gene>
<dbReference type="Pfam" id="PF07725">
    <property type="entry name" value="LRR_3"/>
    <property type="match status" value="1"/>
</dbReference>
<evidence type="ECO:0000256" key="4">
    <source>
        <dbReference type="SAM" id="MobiDB-lite"/>
    </source>
</evidence>
<dbReference type="EMBL" id="JAUESC010000384">
    <property type="protein sequence ID" value="KAK0580267.1"/>
    <property type="molecule type" value="Genomic_DNA"/>
</dbReference>
<sequence>MSKIKDMCLSPQAFKKMYNLRLLKFSDPTWIVEQFMDYPDSHSPYHSKVYLGEGLSDLSGKLRSFIWLGYPLPALPSNFNPDNLVELDLRRSNVERLWEDTTHAPKLKWLVLSYCTCLTKIPDLSESPLIEMIDIRYCSSLLGFPPLAQHGNNLCDLFLQGCKSLRSFPSDIHFESLSFFVLRGCNNITKFPEISGNITRLDLSWTAIDEVPPSIQCLTKLQSLILSQCTRLQHITTSIWKLKSLCYLNLENCSRLESFPEILDTMECLKTLILSGTAIKELPENLKNLEQLSCRGCRGLRFTHASGLPCSLRILCLSDCNLKEIPEDICRLSSLSHLDLSENHFESLPKSVKQLCDLEDLNLNNCKMLQSLTELPSSLIHLNTSDCEQLRSIADASEFAEIIRNKFSEFIFTNCLNLEAAVGNMLALLITYLNKESGRYRFCYPGSEVPGWFTYRTEGSSIKFGVLELHEFFSDQLVGFALCVVIAFEEYCHDGDGDGDCDSDQLEISYNFIINNEVCDRDRIVVACKNKILIDSDHVALGFSPSSLWKLPSLGEFTNCSFEFDLSKKSPNCRVKYCGVCPIYANQDIGETSGRRSHTSNDHHEEEMEPHSKRLKP</sequence>
<keyword evidence="3" id="KW-0611">Plant defense</keyword>
<dbReference type="PANTHER" id="PTHR45752:SF195">
    <property type="entry name" value="LEUCINE-RICH REPEAT (LRR) FAMILY PROTEIN-RELATED"/>
    <property type="match status" value="1"/>
</dbReference>
<evidence type="ECO:0000256" key="3">
    <source>
        <dbReference type="ARBA" id="ARBA00022821"/>
    </source>
</evidence>
<feature type="region of interest" description="Disordered" evidence="4">
    <location>
        <begin position="592"/>
        <end position="617"/>
    </location>
</feature>
<dbReference type="AlphaFoldDB" id="A0AA39RU43"/>
<keyword evidence="1" id="KW-0433">Leucine-rich repeat</keyword>
<reference evidence="7" key="1">
    <citation type="journal article" date="2022" name="Plant J.">
        <title>Strategies of tolerance reflected in two North American maple genomes.</title>
        <authorList>
            <person name="McEvoy S.L."/>
            <person name="Sezen U.U."/>
            <person name="Trouern-Trend A."/>
            <person name="McMahon S.M."/>
            <person name="Schaberg P.G."/>
            <person name="Yang J."/>
            <person name="Wegrzyn J.L."/>
            <person name="Swenson N.G."/>
        </authorList>
    </citation>
    <scope>NUCLEOTIDE SEQUENCE</scope>
    <source>
        <strain evidence="7">NS2018</strain>
    </source>
</reference>
<evidence type="ECO:0000259" key="6">
    <source>
        <dbReference type="Pfam" id="PF23286"/>
    </source>
</evidence>
<dbReference type="InterPro" id="IPR011713">
    <property type="entry name" value="Leu-rich_rpt_3"/>
</dbReference>
<organism evidence="7 8">
    <name type="scientific">Acer saccharum</name>
    <name type="common">Sugar maple</name>
    <dbReference type="NCBI Taxonomy" id="4024"/>
    <lineage>
        <taxon>Eukaryota</taxon>
        <taxon>Viridiplantae</taxon>
        <taxon>Streptophyta</taxon>
        <taxon>Embryophyta</taxon>
        <taxon>Tracheophyta</taxon>
        <taxon>Spermatophyta</taxon>
        <taxon>Magnoliopsida</taxon>
        <taxon>eudicotyledons</taxon>
        <taxon>Gunneridae</taxon>
        <taxon>Pentapetalae</taxon>
        <taxon>rosids</taxon>
        <taxon>malvids</taxon>
        <taxon>Sapindales</taxon>
        <taxon>Sapindaceae</taxon>
        <taxon>Hippocastanoideae</taxon>
        <taxon>Acereae</taxon>
        <taxon>Acer</taxon>
    </lineage>
</organism>
<dbReference type="Pfam" id="PF13855">
    <property type="entry name" value="LRR_8"/>
    <property type="match status" value="1"/>
</dbReference>
<dbReference type="InterPro" id="IPR058546">
    <property type="entry name" value="RPS4B/Roq1-like_LRR"/>
</dbReference>
<dbReference type="Pfam" id="PF23286">
    <property type="entry name" value="LRR_13"/>
    <property type="match status" value="1"/>
</dbReference>
<evidence type="ECO:0000313" key="7">
    <source>
        <dbReference type="EMBL" id="KAK0580267.1"/>
    </source>
</evidence>
<evidence type="ECO:0000259" key="5">
    <source>
        <dbReference type="Pfam" id="PF20160"/>
    </source>
</evidence>
<dbReference type="InterPro" id="IPR001611">
    <property type="entry name" value="Leu-rich_rpt"/>
</dbReference>
<feature type="domain" description="Disease resistance protein RPS4B/Roq1-like leucine-rich repeats" evidence="6">
    <location>
        <begin position="242"/>
        <end position="298"/>
    </location>
</feature>
<comment type="caution">
    <text evidence="7">The sequence shown here is derived from an EMBL/GenBank/DDBJ whole genome shotgun (WGS) entry which is preliminary data.</text>
</comment>
<feature type="domain" description="C-JID" evidence="5">
    <location>
        <begin position="445"/>
        <end position="587"/>
    </location>
</feature>
<dbReference type="Pfam" id="PF20160">
    <property type="entry name" value="C-JID"/>
    <property type="match status" value="1"/>
</dbReference>
<protein>
    <submittedName>
        <fullName evidence="7">Uncharacterized protein</fullName>
    </submittedName>
</protein>
<dbReference type="SMART" id="SM00369">
    <property type="entry name" value="LRR_TYP"/>
    <property type="match status" value="3"/>
</dbReference>
<keyword evidence="2" id="KW-0677">Repeat</keyword>